<name>A0A1U9ZA83_9CAUD</name>
<evidence type="ECO:0000313" key="2">
    <source>
        <dbReference type="Proteomes" id="UP000221468"/>
    </source>
</evidence>
<keyword evidence="2" id="KW-1185">Reference proteome</keyword>
<sequence>MLKELINVARELMKDGEISHDEAMRYLRVYYLRNVRPNL</sequence>
<proteinExistence type="predicted"/>
<protein>
    <submittedName>
        <fullName evidence="1">Uncharacterized protein</fullName>
    </submittedName>
</protein>
<reference evidence="1 2" key="1">
    <citation type="journal article" date="2019" name="Genomics">
        <title>Genomic analyses of a novel bacteriophage (VB_PmiS-Isfahan) within Siphoviridae family infecting Proteus mirabilis.</title>
        <authorList>
            <person name="Yazdi M."/>
            <person name="Bouzari M."/>
            <person name="Ghaemi E.A."/>
        </authorList>
    </citation>
    <scope>NUCLEOTIDE SEQUENCE [LARGE SCALE GENOMIC DNA]</scope>
</reference>
<organism evidence="1 2">
    <name type="scientific">Proteus phage VB_PmiS-Isfahan</name>
    <dbReference type="NCBI Taxonomy" id="1969841"/>
    <lineage>
        <taxon>Viruses</taxon>
        <taxon>Duplodnaviria</taxon>
        <taxon>Heunggongvirae</taxon>
        <taxon>Uroviricota</taxon>
        <taxon>Caudoviricetes</taxon>
        <taxon>Gorganvirus</taxon>
        <taxon>Gorganvirus isfahan</taxon>
    </lineage>
</organism>
<dbReference type="EMBL" id="KY742649">
    <property type="protein sequence ID" value="AQZ54617.1"/>
    <property type="molecule type" value="Genomic_DNA"/>
</dbReference>
<accession>A0A1U9ZA83</accession>
<dbReference type="GeneID" id="40076458"/>
<dbReference type="Proteomes" id="UP000221468">
    <property type="component" value="Segment"/>
</dbReference>
<dbReference type="KEGG" id="vg:40076458"/>
<dbReference type="RefSeq" id="YP_009600652.1">
    <property type="nucleotide sequence ID" value="NC_041925.1"/>
</dbReference>
<evidence type="ECO:0000313" key="1">
    <source>
        <dbReference type="EMBL" id="AQZ54617.1"/>
    </source>
</evidence>